<dbReference type="Gene3D" id="3.40.630.30">
    <property type="match status" value="1"/>
</dbReference>
<evidence type="ECO:0000313" key="8">
    <source>
        <dbReference type="Proteomes" id="UP000214646"/>
    </source>
</evidence>
<keyword evidence="1" id="KW-0678">Repressor</keyword>
<evidence type="ECO:0000313" key="7">
    <source>
        <dbReference type="EMBL" id="OWK36025.1"/>
    </source>
</evidence>
<organism evidence="7 8">
    <name type="scientific">Fimbriiglobus ruber</name>
    <dbReference type="NCBI Taxonomy" id="1908690"/>
    <lineage>
        <taxon>Bacteria</taxon>
        <taxon>Pseudomonadati</taxon>
        <taxon>Planctomycetota</taxon>
        <taxon>Planctomycetia</taxon>
        <taxon>Gemmatales</taxon>
        <taxon>Gemmataceae</taxon>
        <taxon>Fimbriiglobus</taxon>
    </lineage>
</organism>
<dbReference type="Proteomes" id="UP000214646">
    <property type="component" value="Unassembled WGS sequence"/>
</dbReference>
<keyword evidence="4" id="KW-0012">Acyltransferase</keyword>
<gene>
    <name evidence="7" type="ORF">FRUB_08588</name>
</gene>
<keyword evidence="8" id="KW-1185">Reference proteome</keyword>
<evidence type="ECO:0000256" key="5">
    <source>
        <dbReference type="ARBA" id="ARBA00049880"/>
    </source>
</evidence>
<reference evidence="8" key="1">
    <citation type="submission" date="2017-06" db="EMBL/GenBank/DDBJ databases">
        <title>Genome analysis of Fimbriiglobus ruber SP5, the first member of the order Planctomycetales with confirmed chitinolytic capability.</title>
        <authorList>
            <person name="Ravin N.V."/>
            <person name="Rakitin A.L."/>
            <person name="Ivanova A.A."/>
            <person name="Beletsky A.V."/>
            <person name="Kulichevskaya I.S."/>
            <person name="Mardanov A.V."/>
            <person name="Dedysh S.N."/>
        </authorList>
    </citation>
    <scope>NUCLEOTIDE SEQUENCE [LARGE SCALE GENOMIC DNA]</scope>
    <source>
        <strain evidence="8">SP5</strain>
    </source>
</reference>
<dbReference type="OrthoDB" id="9799147at2"/>
<dbReference type="PANTHER" id="PTHR36449:SF1">
    <property type="entry name" value="ACETYLTRANSFERASE"/>
    <property type="match status" value="1"/>
</dbReference>
<evidence type="ECO:0000259" key="6">
    <source>
        <dbReference type="Pfam" id="PF13508"/>
    </source>
</evidence>
<dbReference type="AlphaFoldDB" id="A0A225DI33"/>
<comment type="catalytic activity">
    <reaction evidence="5">
        <text>glycyl-tRNA(Gly) + acetyl-CoA = N-acetylglycyl-tRNA(Gly) + CoA + H(+)</text>
        <dbReference type="Rhea" id="RHEA:81867"/>
        <dbReference type="Rhea" id="RHEA-COMP:9683"/>
        <dbReference type="Rhea" id="RHEA-COMP:19766"/>
        <dbReference type="ChEBI" id="CHEBI:15378"/>
        <dbReference type="ChEBI" id="CHEBI:57287"/>
        <dbReference type="ChEBI" id="CHEBI:57288"/>
        <dbReference type="ChEBI" id="CHEBI:78522"/>
        <dbReference type="ChEBI" id="CHEBI:232036"/>
    </reaction>
</comment>
<accession>A0A225DI33</accession>
<keyword evidence="3 7" id="KW-0808">Transferase</keyword>
<feature type="domain" description="N-acetyltransferase" evidence="6">
    <location>
        <begin position="66"/>
        <end position="146"/>
    </location>
</feature>
<evidence type="ECO:0000256" key="4">
    <source>
        <dbReference type="ARBA" id="ARBA00023315"/>
    </source>
</evidence>
<name>A0A225DI33_9BACT</name>
<dbReference type="InterPro" id="IPR016181">
    <property type="entry name" value="Acyl_CoA_acyltransferase"/>
</dbReference>
<dbReference type="GO" id="GO:0016747">
    <property type="term" value="F:acyltransferase activity, transferring groups other than amino-acyl groups"/>
    <property type="evidence" value="ECO:0007669"/>
    <property type="project" value="InterPro"/>
</dbReference>
<dbReference type="Pfam" id="PF13508">
    <property type="entry name" value="Acetyltransf_7"/>
    <property type="match status" value="1"/>
</dbReference>
<proteinExistence type="predicted"/>
<sequence length="167" mass="18170">MVEWVVELFGKGHERAAFACGKPPLDDFIHSRVNQYEKRRLGKTFVAVPKGGKRVLGYYTLAAGAVAFAQVPPDASRKLPKHPIPVVLLARLAVDQSAQGMRLGEGLLLDALKRALDLSKGLGVYAVEVDAIDDQAAAFYRKYGFTPLLDAPLHLYLPISTAEDVLA</sequence>
<dbReference type="PANTHER" id="PTHR36449">
    <property type="entry name" value="ACETYLTRANSFERASE-RELATED"/>
    <property type="match status" value="1"/>
</dbReference>
<dbReference type="RefSeq" id="WP_088259097.1">
    <property type="nucleotide sequence ID" value="NZ_NIDE01000017.1"/>
</dbReference>
<protein>
    <submittedName>
        <fullName evidence="7">GCN5-related N-acetyltransferase</fullName>
    </submittedName>
</protein>
<evidence type="ECO:0000256" key="3">
    <source>
        <dbReference type="ARBA" id="ARBA00022679"/>
    </source>
</evidence>
<dbReference type="InterPro" id="IPR000182">
    <property type="entry name" value="GNAT_dom"/>
</dbReference>
<comment type="caution">
    <text evidence="7">The sequence shown here is derived from an EMBL/GenBank/DDBJ whole genome shotgun (WGS) entry which is preliminary data.</text>
</comment>
<evidence type="ECO:0000256" key="1">
    <source>
        <dbReference type="ARBA" id="ARBA00022491"/>
    </source>
</evidence>
<evidence type="ECO:0000256" key="2">
    <source>
        <dbReference type="ARBA" id="ARBA00022649"/>
    </source>
</evidence>
<dbReference type="EMBL" id="NIDE01000017">
    <property type="protein sequence ID" value="OWK36025.1"/>
    <property type="molecule type" value="Genomic_DNA"/>
</dbReference>
<dbReference type="SUPFAM" id="SSF55729">
    <property type="entry name" value="Acyl-CoA N-acyltransferases (Nat)"/>
    <property type="match status" value="1"/>
</dbReference>
<keyword evidence="2" id="KW-1277">Toxin-antitoxin system</keyword>